<sequence>IGEFVTGKHDCQKHCKDTNGSYLCSCDEGQSRLGMKNTARKVSLGLWEPCRKLDGKWKWEGVDHHLDTSLLSGRMVDPQTLAHAHFFLEEICLMTCAMFLGMQFVNMNPTDC</sequence>
<dbReference type="EnsemblMetazoa" id="CapteT200646">
    <property type="protein sequence ID" value="CapteP200646"/>
    <property type="gene ID" value="CapteG200646"/>
</dbReference>
<proteinExistence type="predicted"/>
<dbReference type="Gene3D" id="2.10.25.10">
    <property type="entry name" value="Laminin"/>
    <property type="match status" value="1"/>
</dbReference>
<evidence type="ECO:0000313" key="3">
    <source>
        <dbReference type="Proteomes" id="UP000014760"/>
    </source>
</evidence>
<dbReference type="AlphaFoldDB" id="R7U2N7"/>
<dbReference type="SUPFAM" id="SSF57196">
    <property type="entry name" value="EGF/Laminin"/>
    <property type="match status" value="1"/>
</dbReference>
<evidence type="ECO:0000313" key="2">
    <source>
        <dbReference type="EnsemblMetazoa" id="CapteP200646"/>
    </source>
</evidence>
<reference evidence="3" key="1">
    <citation type="submission" date="2012-12" db="EMBL/GenBank/DDBJ databases">
        <authorList>
            <person name="Hellsten U."/>
            <person name="Grimwood J."/>
            <person name="Chapman J.A."/>
            <person name="Shapiro H."/>
            <person name="Aerts A."/>
            <person name="Otillar R.P."/>
            <person name="Terry A.Y."/>
            <person name="Boore J.L."/>
            <person name="Simakov O."/>
            <person name="Marletaz F."/>
            <person name="Cho S.-J."/>
            <person name="Edsinger-Gonzales E."/>
            <person name="Havlak P."/>
            <person name="Kuo D.-H."/>
            <person name="Larsson T."/>
            <person name="Lv J."/>
            <person name="Arendt D."/>
            <person name="Savage R."/>
            <person name="Osoegawa K."/>
            <person name="de Jong P."/>
            <person name="Lindberg D.R."/>
            <person name="Seaver E.C."/>
            <person name="Weisblat D.A."/>
            <person name="Putnam N.H."/>
            <person name="Grigoriev I.V."/>
            <person name="Rokhsar D.S."/>
        </authorList>
    </citation>
    <scope>NUCLEOTIDE SEQUENCE</scope>
    <source>
        <strain evidence="3">I ESC-2004</strain>
    </source>
</reference>
<dbReference type="Proteomes" id="UP000014760">
    <property type="component" value="Unassembled WGS sequence"/>
</dbReference>
<name>R7U2N7_CAPTE</name>
<evidence type="ECO:0000313" key="1">
    <source>
        <dbReference type="EMBL" id="ELU00143.1"/>
    </source>
</evidence>
<reference evidence="1 3" key="2">
    <citation type="journal article" date="2013" name="Nature">
        <title>Insights into bilaterian evolution from three spiralian genomes.</title>
        <authorList>
            <person name="Simakov O."/>
            <person name="Marletaz F."/>
            <person name="Cho S.J."/>
            <person name="Edsinger-Gonzales E."/>
            <person name="Havlak P."/>
            <person name="Hellsten U."/>
            <person name="Kuo D.H."/>
            <person name="Larsson T."/>
            <person name="Lv J."/>
            <person name="Arendt D."/>
            <person name="Savage R."/>
            <person name="Osoegawa K."/>
            <person name="de Jong P."/>
            <person name="Grimwood J."/>
            <person name="Chapman J.A."/>
            <person name="Shapiro H."/>
            <person name="Aerts A."/>
            <person name="Otillar R.P."/>
            <person name="Terry A.Y."/>
            <person name="Boore J.L."/>
            <person name="Grigoriev I.V."/>
            <person name="Lindberg D.R."/>
            <person name="Seaver E.C."/>
            <person name="Weisblat D.A."/>
            <person name="Putnam N.H."/>
            <person name="Rokhsar D.S."/>
        </authorList>
    </citation>
    <scope>NUCLEOTIDE SEQUENCE</scope>
    <source>
        <strain evidence="1 3">I ESC-2004</strain>
    </source>
</reference>
<protein>
    <recommendedName>
        <fullName evidence="4">EGF-like domain-containing protein</fullName>
    </recommendedName>
</protein>
<dbReference type="EMBL" id="AMQN01009736">
    <property type="status" value="NOT_ANNOTATED_CDS"/>
    <property type="molecule type" value="Genomic_DNA"/>
</dbReference>
<dbReference type="EMBL" id="KB306106">
    <property type="protein sequence ID" value="ELU00143.1"/>
    <property type="molecule type" value="Genomic_DNA"/>
</dbReference>
<reference evidence="2" key="3">
    <citation type="submission" date="2015-06" db="UniProtKB">
        <authorList>
            <consortium name="EnsemblMetazoa"/>
        </authorList>
    </citation>
    <scope>IDENTIFICATION</scope>
</reference>
<keyword evidence="3" id="KW-1185">Reference proteome</keyword>
<gene>
    <name evidence="1" type="ORF">CAPTEDRAFT_200646</name>
</gene>
<dbReference type="EMBL" id="AMQN01009735">
    <property type="status" value="NOT_ANNOTATED_CDS"/>
    <property type="molecule type" value="Genomic_DNA"/>
</dbReference>
<organism evidence="1">
    <name type="scientific">Capitella teleta</name>
    <name type="common">Polychaete worm</name>
    <dbReference type="NCBI Taxonomy" id="283909"/>
    <lineage>
        <taxon>Eukaryota</taxon>
        <taxon>Metazoa</taxon>
        <taxon>Spiralia</taxon>
        <taxon>Lophotrochozoa</taxon>
        <taxon>Annelida</taxon>
        <taxon>Polychaeta</taxon>
        <taxon>Sedentaria</taxon>
        <taxon>Scolecida</taxon>
        <taxon>Capitellidae</taxon>
        <taxon>Capitella</taxon>
    </lineage>
</organism>
<feature type="non-terminal residue" evidence="1">
    <location>
        <position position="1"/>
    </location>
</feature>
<dbReference type="HOGENOM" id="CLU_2151989_0_0_1"/>
<evidence type="ECO:0008006" key="4">
    <source>
        <dbReference type="Google" id="ProtNLM"/>
    </source>
</evidence>
<accession>R7U2N7</accession>